<dbReference type="RefSeq" id="WP_183614193.1">
    <property type="nucleotide sequence ID" value="NZ_JACICY010000007.1"/>
</dbReference>
<evidence type="ECO:0000313" key="2">
    <source>
        <dbReference type="EMBL" id="MBB3861690.1"/>
    </source>
</evidence>
<dbReference type="Proteomes" id="UP000562395">
    <property type="component" value="Unassembled WGS sequence"/>
</dbReference>
<accession>A0A7W6A1S3</accession>
<feature type="chain" id="PRO_5031261166" evidence="1">
    <location>
        <begin position="25"/>
        <end position="197"/>
    </location>
</feature>
<feature type="signal peptide" evidence="1">
    <location>
        <begin position="1"/>
        <end position="24"/>
    </location>
</feature>
<evidence type="ECO:0000256" key="1">
    <source>
        <dbReference type="SAM" id="SignalP"/>
    </source>
</evidence>
<reference evidence="2 3" key="1">
    <citation type="submission" date="2020-08" db="EMBL/GenBank/DDBJ databases">
        <title>Genomic Encyclopedia of Type Strains, Phase IV (KMG-IV): sequencing the most valuable type-strain genomes for metagenomic binning, comparative biology and taxonomic classification.</title>
        <authorList>
            <person name="Goeker M."/>
        </authorList>
    </citation>
    <scope>NUCLEOTIDE SEQUENCE [LARGE SCALE GENOMIC DNA]</scope>
    <source>
        <strain evidence="2 3">DSM 14552</strain>
    </source>
</reference>
<comment type="caution">
    <text evidence="2">The sequence shown here is derived from an EMBL/GenBank/DDBJ whole genome shotgun (WGS) entry which is preliminary data.</text>
</comment>
<gene>
    <name evidence="2" type="ORF">GGQ88_002978</name>
</gene>
<keyword evidence="1" id="KW-0732">Signal</keyword>
<evidence type="ECO:0000313" key="3">
    <source>
        <dbReference type="Proteomes" id="UP000562395"/>
    </source>
</evidence>
<name>A0A7W6A1S3_9SPHN</name>
<sequence length="197" mass="21808">MKRFYALALTLALGMSVIPTAAQAGWKLIPADASVKIGTMAVTPGTDWNQASARPGKQGVTWTHDGFALNRFDLFAAVPGGATVYADKDKKRNPMPRFESTMMLLELGDLFERVFRAKEQAVEFTRDSEEPAKLSGHSAMQMRYRYITPDSPLHRQGVVRMAVVEGRLYILNFTGPSLHYFDDGVSEAIAIMDSAKF</sequence>
<dbReference type="AlphaFoldDB" id="A0A7W6A1S3"/>
<keyword evidence="3" id="KW-1185">Reference proteome</keyword>
<organism evidence="2 3">
    <name type="scientific">Novosphingobium hassiacum</name>
    <dbReference type="NCBI Taxonomy" id="173676"/>
    <lineage>
        <taxon>Bacteria</taxon>
        <taxon>Pseudomonadati</taxon>
        <taxon>Pseudomonadota</taxon>
        <taxon>Alphaproteobacteria</taxon>
        <taxon>Sphingomonadales</taxon>
        <taxon>Sphingomonadaceae</taxon>
        <taxon>Novosphingobium</taxon>
    </lineage>
</organism>
<dbReference type="EMBL" id="JACICY010000007">
    <property type="protein sequence ID" value="MBB3861690.1"/>
    <property type="molecule type" value="Genomic_DNA"/>
</dbReference>
<proteinExistence type="predicted"/>
<protein>
    <submittedName>
        <fullName evidence="2">Uncharacterized protein</fullName>
    </submittedName>
</protein>